<dbReference type="PROSITE" id="PS00787">
    <property type="entry name" value="CHORISMATE_SYNTHASE_1"/>
    <property type="match status" value="1"/>
</dbReference>
<dbReference type="GO" id="GO:0009423">
    <property type="term" value="P:chorismate biosynthetic process"/>
    <property type="evidence" value="ECO:0007669"/>
    <property type="project" value="UniProtKB-UniRule"/>
</dbReference>
<comment type="function">
    <text evidence="11">Catalyzes the anti-1,4-elimination of the C-3 phosphate and the C-6 proR hydrogen from 5-enolpyruvylshikimate-3-phosphate (EPSP) to yield chorismate, which is the branch point compound that serves as the starting substrate for the three terminal pathways of aromatic amino acid biosynthesis. This reaction introduces a second double bond into the aromatic ring system.</text>
</comment>
<comment type="similarity">
    <text evidence="2 11 12">Belongs to the chorismate synthase family.</text>
</comment>
<dbReference type="GO" id="GO:0004107">
    <property type="term" value="F:chorismate synthase activity"/>
    <property type="evidence" value="ECO:0007669"/>
    <property type="project" value="UniProtKB-UniRule"/>
</dbReference>
<dbReference type="Gene3D" id="3.60.150.10">
    <property type="entry name" value="Chorismate synthase AroC"/>
    <property type="match status" value="1"/>
</dbReference>
<keyword evidence="14" id="KW-1185">Reference proteome</keyword>
<dbReference type="InterPro" id="IPR035904">
    <property type="entry name" value="Chorismate_synth_AroC_sf"/>
</dbReference>
<proteinExistence type="inferred from homology"/>
<dbReference type="EC" id="4.2.3.5" evidence="3 11"/>
<feature type="binding site" evidence="11">
    <location>
        <begin position="301"/>
        <end position="305"/>
    </location>
    <ligand>
        <name>FMN</name>
        <dbReference type="ChEBI" id="CHEBI:58210"/>
    </ligand>
</feature>
<comment type="caution">
    <text evidence="11">Lacks conserved residue(s) required for the propagation of feature annotation.</text>
</comment>
<evidence type="ECO:0000256" key="11">
    <source>
        <dbReference type="HAMAP-Rule" id="MF_00300"/>
    </source>
</evidence>
<evidence type="ECO:0000256" key="8">
    <source>
        <dbReference type="ARBA" id="ARBA00022857"/>
    </source>
</evidence>
<dbReference type="PROSITE" id="PS00789">
    <property type="entry name" value="CHORISMATE_SYNTHASE_3"/>
    <property type="match status" value="1"/>
</dbReference>
<evidence type="ECO:0000313" key="14">
    <source>
        <dbReference type="Proteomes" id="UP000806542"/>
    </source>
</evidence>
<dbReference type="SUPFAM" id="SSF103263">
    <property type="entry name" value="Chorismate synthase, AroC"/>
    <property type="match status" value="1"/>
</dbReference>
<dbReference type="PANTHER" id="PTHR21085">
    <property type="entry name" value="CHORISMATE SYNTHASE"/>
    <property type="match status" value="1"/>
</dbReference>
<dbReference type="AlphaFoldDB" id="A0A9D5M2F1"/>
<dbReference type="InterPro" id="IPR020541">
    <property type="entry name" value="Chorismate_synthase_CS"/>
</dbReference>
<dbReference type="HAMAP" id="MF_00300">
    <property type="entry name" value="Chorismate_synth"/>
    <property type="match status" value="1"/>
</dbReference>
<dbReference type="RefSeq" id="WP_226392008.1">
    <property type="nucleotide sequence ID" value="NZ_JADCKB010000004.1"/>
</dbReference>
<evidence type="ECO:0000256" key="4">
    <source>
        <dbReference type="ARBA" id="ARBA00022605"/>
    </source>
</evidence>
<dbReference type="NCBIfam" id="NF003793">
    <property type="entry name" value="PRK05382.1"/>
    <property type="match status" value="1"/>
</dbReference>
<evidence type="ECO:0000256" key="3">
    <source>
        <dbReference type="ARBA" id="ARBA00013036"/>
    </source>
</evidence>
<dbReference type="Proteomes" id="UP000806542">
    <property type="component" value="Unassembled WGS sequence"/>
</dbReference>
<keyword evidence="7 11" id="KW-0274">FAD</keyword>
<dbReference type="GO" id="GO:0010181">
    <property type="term" value="F:FMN binding"/>
    <property type="evidence" value="ECO:0007669"/>
    <property type="project" value="TreeGrafter"/>
</dbReference>
<evidence type="ECO:0000256" key="9">
    <source>
        <dbReference type="ARBA" id="ARBA00023141"/>
    </source>
</evidence>
<sequence>MNVWGEKLKISIFGESHGEGIGIVIDGIPAGIELDMEEIARQMRRRAPGRNAVSTSRFEPDEVKILSGFFHGRTTGTPLAGVILNTNTRSKDYTPELLRPGHADFTGFAKYGASHDYRGGGHFSGRVTAPLVFAGAVAMQILAKQDITVGSHILQIGKIRDQAFDPVKLDADTLRRLGRLEFPVLEAETREKMQKCIIEKKQEKDSVGGILECGVVGLKTGIGSPFFGSVESRIASIVYSVPAVKGIEFGAGFRFAEMTGSEANDAFYIQNGKIQTRTNHNAGINGGITNGMPIVFRTVIKPTPSIAQVQQTVNLKTMENAEIEIHGRHDPCIVPRAAVVVEAAAAIALLDMIETE</sequence>
<dbReference type="NCBIfam" id="TIGR00033">
    <property type="entry name" value="aroC"/>
    <property type="match status" value="1"/>
</dbReference>
<comment type="caution">
    <text evidence="13">The sequence shown here is derived from an EMBL/GenBank/DDBJ whole genome shotgun (WGS) entry which is preliminary data.</text>
</comment>
<dbReference type="PANTHER" id="PTHR21085:SF0">
    <property type="entry name" value="CHORISMATE SYNTHASE"/>
    <property type="match status" value="1"/>
</dbReference>
<feature type="binding site" evidence="11">
    <location>
        <position position="46"/>
    </location>
    <ligand>
        <name>NADP(+)</name>
        <dbReference type="ChEBI" id="CHEBI:58349"/>
    </ligand>
</feature>
<dbReference type="InterPro" id="IPR000453">
    <property type="entry name" value="Chorismate_synth"/>
</dbReference>
<dbReference type="GO" id="GO:0008652">
    <property type="term" value="P:amino acid biosynthetic process"/>
    <property type="evidence" value="ECO:0007669"/>
    <property type="project" value="UniProtKB-KW"/>
</dbReference>
<feature type="binding site" evidence="11">
    <location>
        <position position="286"/>
    </location>
    <ligand>
        <name>FMN</name>
        <dbReference type="ChEBI" id="CHEBI:58210"/>
    </ligand>
</feature>
<keyword evidence="5 11" id="KW-0285">Flavoprotein</keyword>
<evidence type="ECO:0000256" key="1">
    <source>
        <dbReference type="ARBA" id="ARBA00005044"/>
    </source>
</evidence>
<dbReference type="GO" id="GO:0005829">
    <property type="term" value="C:cytosol"/>
    <property type="evidence" value="ECO:0007669"/>
    <property type="project" value="TreeGrafter"/>
</dbReference>
<keyword evidence="10 11" id="KW-0456">Lyase</keyword>
<comment type="subunit">
    <text evidence="11">Homotetramer.</text>
</comment>
<protein>
    <recommendedName>
        <fullName evidence="3 11">Chorismate synthase</fullName>
        <shortName evidence="11">CS</shortName>
        <ecNumber evidence="3 11">4.2.3.5</ecNumber>
    </recommendedName>
    <alternativeName>
        <fullName evidence="11">5-enolpyruvylshikimate-3-phosphate phospholyase</fullName>
    </alternativeName>
</protein>
<evidence type="ECO:0000256" key="7">
    <source>
        <dbReference type="ARBA" id="ARBA00022827"/>
    </source>
</evidence>
<name>A0A9D5M2F1_9FIRM</name>
<dbReference type="PROSITE" id="PS00788">
    <property type="entry name" value="CHORISMATE_SYNTHASE_2"/>
    <property type="match status" value="1"/>
</dbReference>
<evidence type="ECO:0000256" key="5">
    <source>
        <dbReference type="ARBA" id="ARBA00022630"/>
    </source>
</evidence>
<keyword evidence="9 11" id="KW-0057">Aromatic amino acid biosynthesis</keyword>
<comment type="cofactor">
    <cofactor evidence="11 12">
        <name>FMNH2</name>
        <dbReference type="ChEBI" id="CHEBI:57618"/>
    </cofactor>
    <text evidence="11 12">Reduced FMN (FMNH(2)).</text>
</comment>
<reference evidence="13" key="1">
    <citation type="submission" date="2020-10" db="EMBL/GenBank/DDBJ databases">
        <title>ChiBAC.</title>
        <authorList>
            <person name="Zenner C."/>
            <person name="Hitch T.C.A."/>
            <person name="Clavel T."/>
        </authorList>
    </citation>
    <scope>NUCLEOTIDE SEQUENCE</scope>
    <source>
        <strain evidence="13">DSM 107454</strain>
    </source>
</reference>
<evidence type="ECO:0000256" key="2">
    <source>
        <dbReference type="ARBA" id="ARBA00008014"/>
    </source>
</evidence>
<dbReference type="EMBL" id="JADCKB010000004">
    <property type="protein sequence ID" value="MBE5039449.1"/>
    <property type="molecule type" value="Genomic_DNA"/>
</dbReference>
<feature type="binding site" evidence="11">
    <location>
        <position position="328"/>
    </location>
    <ligand>
        <name>FMN</name>
        <dbReference type="ChEBI" id="CHEBI:58210"/>
    </ligand>
</feature>
<comment type="pathway">
    <text evidence="1 11 12">Metabolic intermediate biosynthesis; chorismate biosynthesis; chorismate from D-erythrose 4-phosphate and phosphoenolpyruvate: step 7/7.</text>
</comment>
<evidence type="ECO:0000313" key="13">
    <source>
        <dbReference type="EMBL" id="MBE5039449.1"/>
    </source>
</evidence>
<comment type="catalytic activity">
    <reaction evidence="11 12">
        <text>5-O-(1-carboxyvinyl)-3-phosphoshikimate = chorismate + phosphate</text>
        <dbReference type="Rhea" id="RHEA:21020"/>
        <dbReference type="ChEBI" id="CHEBI:29748"/>
        <dbReference type="ChEBI" id="CHEBI:43474"/>
        <dbReference type="ChEBI" id="CHEBI:57701"/>
        <dbReference type="EC" id="4.2.3.5"/>
    </reaction>
</comment>
<accession>A0A9D5M2F1</accession>
<gene>
    <name evidence="11 13" type="primary">aroC</name>
    <name evidence="13" type="ORF">INF28_03095</name>
</gene>
<evidence type="ECO:0000256" key="10">
    <source>
        <dbReference type="ARBA" id="ARBA00023239"/>
    </source>
</evidence>
<dbReference type="Pfam" id="PF01264">
    <property type="entry name" value="Chorismate_synt"/>
    <property type="match status" value="1"/>
</dbReference>
<evidence type="ECO:0000256" key="12">
    <source>
        <dbReference type="RuleBase" id="RU000605"/>
    </source>
</evidence>
<keyword evidence="8 11" id="KW-0521">NADP</keyword>
<feature type="binding site" evidence="11">
    <location>
        <begin position="122"/>
        <end position="124"/>
    </location>
    <ligand>
        <name>FMN</name>
        <dbReference type="ChEBI" id="CHEBI:58210"/>
    </ligand>
</feature>
<dbReference type="GO" id="GO:0009073">
    <property type="term" value="P:aromatic amino acid family biosynthetic process"/>
    <property type="evidence" value="ECO:0007669"/>
    <property type="project" value="UniProtKB-KW"/>
</dbReference>
<organism evidence="13 14">
    <name type="scientific">Ructibacterium gallinarum</name>
    <dbReference type="NCBI Taxonomy" id="2779355"/>
    <lineage>
        <taxon>Bacteria</taxon>
        <taxon>Bacillati</taxon>
        <taxon>Bacillota</taxon>
        <taxon>Clostridia</taxon>
        <taxon>Eubacteriales</taxon>
        <taxon>Oscillospiraceae</taxon>
        <taxon>Ructibacterium</taxon>
    </lineage>
</organism>
<evidence type="ECO:0000256" key="6">
    <source>
        <dbReference type="ARBA" id="ARBA00022643"/>
    </source>
</evidence>
<dbReference type="CDD" id="cd07304">
    <property type="entry name" value="Chorismate_synthase"/>
    <property type="match status" value="1"/>
</dbReference>
<keyword evidence="4 11" id="KW-0028">Amino-acid biosynthesis</keyword>
<dbReference type="PIRSF" id="PIRSF001456">
    <property type="entry name" value="Chorismate_synth"/>
    <property type="match status" value="1"/>
</dbReference>
<keyword evidence="6 11" id="KW-0288">FMN</keyword>